<evidence type="ECO:0000313" key="2">
    <source>
        <dbReference type="EMBL" id="QWV94730.1"/>
    </source>
</evidence>
<reference evidence="2 3" key="1">
    <citation type="submission" date="2021-06" db="EMBL/GenBank/DDBJ databases">
        <title>Gemonas diversity in paddy soil.</title>
        <authorList>
            <person name="Liu G."/>
        </authorList>
    </citation>
    <scope>NUCLEOTIDE SEQUENCE [LARGE SCALE GENOMIC DNA]</scope>
    <source>
        <strain evidence="2 3">RG10</strain>
    </source>
</reference>
<dbReference type="Pfam" id="PF07603">
    <property type="entry name" value="Lcl_C"/>
    <property type="match status" value="1"/>
</dbReference>
<dbReference type="RefSeq" id="WP_216801455.1">
    <property type="nucleotide sequence ID" value="NZ_CP076723.1"/>
</dbReference>
<dbReference type="PANTHER" id="PTHR35812">
    <property type="entry name" value="LIPOPROTEIN"/>
    <property type="match status" value="1"/>
</dbReference>
<organism evidence="2 3">
    <name type="scientific">Geomonas oryzisoli</name>
    <dbReference type="NCBI Taxonomy" id="2847992"/>
    <lineage>
        <taxon>Bacteria</taxon>
        <taxon>Pseudomonadati</taxon>
        <taxon>Thermodesulfobacteriota</taxon>
        <taxon>Desulfuromonadia</taxon>
        <taxon>Geobacterales</taxon>
        <taxon>Geobacteraceae</taxon>
        <taxon>Geomonas</taxon>
    </lineage>
</organism>
<evidence type="ECO:0000313" key="3">
    <source>
        <dbReference type="Proteomes" id="UP000683557"/>
    </source>
</evidence>
<feature type="domain" description="Lcl C-terminal" evidence="1">
    <location>
        <begin position="84"/>
        <end position="207"/>
    </location>
</feature>
<dbReference type="EMBL" id="CP076723">
    <property type="protein sequence ID" value="QWV94730.1"/>
    <property type="molecule type" value="Genomic_DNA"/>
</dbReference>
<protein>
    <submittedName>
        <fullName evidence="2">DUF1566 domain-containing protein</fullName>
    </submittedName>
</protein>
<dbReference type="InterPro" id="IPR011460">
    <property type="entry name" value="Lcl_C"/>
</dbReference>
<gene>
    <name evidence="2" type="ORF">KP004_06015</name>
</gene>
<sequence length="210" mass="22819">MLPEPVVKDGLSKRLLALGASLLLLAFPLLRDTYAGVVQLPQTGQKNCYDQAGTQIPCTGTRQDGELQMGLLPPSPRFTDNNDGTVTDNLTGLIWLRHANCYSAKLWTDALTLARNLASGTCDLSDNSAPGDWRLPNILELESLVDISNINPALPTGHPFRNVQTSGYWSSTTNAFHPVRARYVYMPDGAVNGADKATATHFVWPVRGGR</sequence>
<keyword evidence="3" id="KW-1185">Reference proteome</keyword>
<dbReference type="PANTHER" id="PTHR35812:SF1">
    <property type="entry name" value="LIPOPROTEIN"/>
    <property type="match status" value="1"/>
</dbReference>
<accession>A0ABX8J8P2</accession>
<evidence type="ECO:0000259" key="1">
    <source>
        <dbReference type="Pfam" id="PF07603"/>
    </source>
</evidence>
<proteinExistence type="predicted"/>
<dbReference type="Proteomes" id="UP000683557">
    <property type="component" value="Chromosome"/>
</dbReference>
<name>A0ABX8J8P2_9BACT</name>